<sequence>MTDLANGERQVAPSIEGIRRDHVARYEFAANLLGEQKRVVDLACGIGYGSALLADAGHTVIGIDRCQGAVDYGKTHFHRYRVVLCAGDIMEVAGYERDAFDAAVCFETIEHLEDPLPMLKALSVAAPVLVASVPNEAVFPHGGRIKFHHRHYTRDEFKGLLESAGYEITGWYGQIGPQSEVEPDVEGRTIVVTAARVADGVRPASAEMQPDKKGAPRRVVILGLGPSLEMYSDHVKRLGGRKAFADEVWAINALGDLYQCDRIFHMDDLRIQEARAKAVPGSNIACMVEWLKRHPGPVYTSQIVDGYPGLVAFPLEEVINSTGQAYFNSTAAYAVAYAVHIGVEEINLFGIDFSYPNAHQAEKGRACVEFWLGMASARGIRVGVPENTSLLDTIEGHDAHFYGYDAVKVKLDTVEDVTKVTFEPRELPSAAAIEARYDHTKHPNPHVSGQAKGA</sequence>
<dbReference type="PANTHER" id="PTHR43464">
    <property type="entry name" value="METHYLTRANSFERASE"/>
    <property type="match status" value="1"/>
</dbReference>
<dbReference type="GO" id="GO:0032259">
    <property type="term" value="P:methylation"/>
    <property type="evidence" value="ECO:0007669"/>
    <property type="project" value="UniProtKB-KW"/>
</dbReference>
<keyword evidence="2" id="KW-0808">Transferase</keyword>
<dbReference type="GO" id="GO:0008757">
    <property type="term" value="F:S-adenosylmethionine-dependent methyltransferase activity"/>
    <property type="evidence" value="ECO:0007669"/>
    <property type="project" value="InterPro"/>
</dbReference>
<dbReference type="Proteomes" id="UP001642900">
    <property type="component" value="Unassembled WGS sequence"/>
</dbReference>
<dbReference type="Gene3D" id="3.40.50.150">
    <property type="entry name" value="Vaccinia Virus protein VP39"/>
    <property type="match status" value="1"/>
</dbReference>
<name>A0A6G4W8G3_9HYPH</name>
<evidence type="ECO:0000259" key="1">
    <source>
        <dbReference type="Pfam" id="PF08241"/>
    </source>
</evidence>
<evidence type="ECO:0000313" key="2">
    <source>
        <dbReference type="EMBL" id="NGO50437.1"/>
    </source>
</evidence>
<gene>
    <name evidence="2" type="ORF">G6N73_04450</name>
</gene>
<dbReference type="PANTHER" id="PTHR43464:SF92">
    <property type="entry name" value="SLR1071 PROTEIN"/>
    <property type="match status" value="1"/>
</dbReference>
<dbReference type="EMBL" id="JAAKZF010000003">
    <property type="protein sequence ID" value="NGO50437.1"/>
    <property type="molecule type" value="Genomic_DNA"/>
</dbReference>
<dbReference type="AlphaFoldDB" id="A0A6G4W8G3"/>
<dbReference type="Pfam" id="PF08241">
    <property type="entry name" value="Methyltransf_11"/>
    <property type="match status" value="1"/>
</dbReference>
<dbReference type="CDD" id="cd02440">
    <property type="entry name" value="AdoMet_MTases"/>
    <property type="match status" value="1"/>
</dbReference>
<comment type="caution">
    <text evidence="2">The sequence shown here is derived from an EMBL/GenBank/DDBJ whole genome shotgun (WGS) entry which is preliminary data.</text>
</comment>
<feature type="domain" description="Methyltransferase type 11" evidence="1">
    <location>
        <begin position="40"/>
        <end position="121"/>
    </location>
</feature>
<keyword evidence="2" id="KW-0489">Methyltransferase</keyword>
<reference evidence="2 3" key="1">
    <citation type="submission" date="2020-02" db="EMBL/GenBank/DDBJ databases">
        <title>Genome sequence of strain CCNWXJ40-4.</title>
        <authorList>
            <person name="Gao J."/>
            <person name="Sun J."/>
        </authorList>
    </citation>
    <scope>NUCLEOTIDE SEQUENCE [LARGE SCALE GENOMIC DNA]</scope>
    <source>
        <strain evidence="2 3">CCNWXJ 40-4</strain>
    </source>
</reference>
<evidence type="ECO:0000313" key="3">
    <source>
        <dbReference type="Proteomes" id="UP001642900"/>
    </source>
</evidence>
<dbReference type="SUPFAM" id="SSF53335">
    <property type="entry name" value="S-adenosyl-L-methionine-dependent methyltransferases"/>
    <property type="match status" value="1"/>
</dbReference>
<organism evidence="2 3">
    <name type="scientific">Allomesorhizobium camelthorni</name>
    <dbReference type="NCBI Taxonomy" id="475069"/>
    <lineage>
        <taxon>Bacteria</taxon>
        <taxon>Pseudomonadati</taxon>
        <taxon>Pseudomonadota</taxon>
        <taxon>Alphaproteobacteria</taxon>
        <taxon>Hyphomicrobiales</taxon>
        <taxon>Phyllobacteriaceae</taxon>
        <taxon>Allomesorhizobium</taxon>
    </lineage>
</organism>
<protein>
    <submittedName>
        <fullName evidence="2">Methyltransferase domain-containing protein</fullName>
    </submittedName>
</protein>
<accession>A0A6G4W8G3</accession>
<proteinExistence type="predicted"/>
<dbReference type="RefSeq" id="WP_165023931.1">
    <property type="nucleotide sequence ID" value="NZ_JAAKZF010000003.1"/>
</dbReference>
<dbReference type="InterPro" id="IPR013216">
    <property type="entry name" value="Methyltransf_11"/>
</dbReference>
<keyword evidence="3" id="KW-1185">Reference proteome</keyword>
<dbReference type="InterPro" id="IPR029063">
    <property type="entry name" value="SAM-dependent_MTases_sf"/>
</dbReference>